<organism evidence="3 4">
    <name type="scientific">Kibdelosporangium lantanae</name>
    <dbReference type="NCBI Taxonomy" id="1497396"/>
    <lineage>
        <taxon>Bacteria</taxon>
        <taxon>Bacillati</taxon>
        <taxon>Actinomycetota</taxon>
        <taxon>Actinomycetes</taxon>
        <taxon>Pseudonocardiales</taxon>
        <taxon>Pseudonocardiaceae</taxon>
        <taxon>Kibdelosporangium</taxon>
    </lineage>
</organism>
<name>A0ABW3M2H9_9PSEU</name>
<comment type="similarity">
    <text evidence="1">Belongs to the AHA1 family.</text>
</comment>
<dbReference type="Proteomes" id="UP001597045">
    <property type="component" value="Unassembled WGS sequence"/>
</dbReference>
<dbReference type="SUPFAM" id="SSF55961">
    <property type="entry name" value="Bet v1-like"/>
    <property type="match status" value="1"/>
</dbReference>
<evidence type="ECO:0000313" key="3">
    <source>
        <dbReference type="EMBL" id="MFD1044886.1"/>
    </source>
</evidence>
<dbReference type="InterPro" id="IPR013538">
    <property type="entry name" value="ASHA1/2-like_C"/>
</dbReference>
<accession>A0ABW3M2H9</accession>
<reference evidence="4" key="1">
    <citation type="journal article" date="2019" name="Int. J. Syst. Evol. Microbiol.">
        <title>The Global Catalogue of Microorganisms (GCM) 10K type strain sequencing project: providing services to taxonomists for standard genome sequencing and annotation.</title>
        <authorList>
            <consortium name="The Broad Institute Genomics Platform"/>
            <consortium name="The Broad Institute Genome Sequencing Center for Infectious Disease"/>
            <person name="Wu L."/>
            <person name="Ma J."/>
        </authorList>
    </citation>
    <scope>NUCLEOTIDE SEQUENCE [LARGE SCALE GENOMIC DNA]</scope>
    <source>
        <strain evidence="4">JCM 31486</strain>
    </source>
</reference>
<evidence type="ECO:0000259" key="2">
    <source>
        <dbReference type="Pfam" id="PF08327"/>
    </source>
</evidence>
<evidence type="ECO:0000313" key="4">
    <source>
        <dbReference type="Proteomes" id="UP001597045"/>
    </source>
</evidence>
<sequence length="142" mass="16293">MLGMTEEGRYALRFERHLPYPRHKVWRALTDKSELRAWFVSVVDYDRTDFEPAKNANLTFAYATGDTPGHGVVTEYDPPNLLEYTWDNETLRWELTEDGENACTLVFVTTFDDKDMSGPLSEGWSTGLDQLADHLGKHPAQH</sequence>
<dbReference type="Pfam" id="PF08327">
    <property type="entry name" value="AHSA1"/>
    <property type="match status" value="1"/>
</dbReference>
<keyword evidence="4" id="KW-1185">Reference proteome</keyword>
<proteinExistence type="inferred from homology"/>
<dbReference type="InterPro" id="IPR023393">
    <property type="entry name" value="START-like_dom_sf"/>
</dbReference>
<dbReference type="EMBL" id="JBHTIS010000151">
    <property type="protein sequence ID" value="MFD1044886.1"/>
    <property type="molecule type" value="Genomic_DNA"/>
</dbReference>
<protein>
    <submittedName>
        <fullName evidence="3">SRPBCC domain-containing protein</fullName>
    </submittedName>
</protein>
<evidence type="ECO:0000256" key="1">
    <source>
        <dbReference type="ARBA" id="ARBA00006817"/>
    </source>
</evidence>
<comment type="caution">
    <text evidence="3">The sequence shown here is derived from an EMBL/GenBank/DDBJ whole genome shotgun (WGS) entry which is preliminary data.</text>
</comment>
<dbReference type="Gene3D" id="3.30.530.20">
    <property type="match status" value="1"/>
</dbReference>
<feature type="domain" description="Activator of Hsp90 ATPase homologue 1/2-like C-terminal" evidence="2">
    <location>
        <begin position="20"/>
        <end position="135"/>
    </location>
</feature>
<gene>
    <name evidence="3" type="ORF">ACFQ1S_04380</name>
</gene>